<comment type="caution">
    <text evidence="2">The sequence shown here is derived from an EMBL/GenBank/DDBJ whole genome shotgun (WGS) entry which is preliminary data.</text>
</comment>
<name>A0A8T0WIW5_PANVG</name>
<feature type="region of interest" description="Disordered" evidence="1">
    <location>
        <begin position="141"/>
        <end position="169"/>
    </location>
</feature>
<keyword evidence="3" id="KW-1185">Reference proteome</keyword>
<sequence length="214" mass="23848">MVPYFRVRFCMPIGISLFFSSNFQFQWSGIAFACLVLSLQHVSKILTHTPIRFKIPTYFISLRCNCSQTESEQEILILYCRSHALSFALPEKTRPSPSAPGQAVFFWATTAEPATLANPKPYAILYAGGRNKRSFLLPSGLQSSPKQAACPTGSAEPNKAGGNQSRSPLMRPKMIRLESRALTVLLQYCSCCITDLGGWTRSFWNLLPFLLLLA</sequence>
<accession>A0A8T0WIW5</accession>
<gene>
    <name evidence="2" type="ORF">PVAP13_1NG068032</name>
</gene>
<dbReference type="AlphaFoldDB" id="A0A8T0WIW5"/>
<organism evidence="2 3">
    <name type="scientific">Panicum virgatum</name>
    <name type="common">Blackwell switchgrass</name>
    <dbReference type="NCBI Taxonomy" id="38727"/>
    <lineage>
        <taxon>Eukaryota</taxon>
        <taxon>Viridiplantae</taxon>
        <taxon>Streptophyta</taxon>
        <taxon>Embryophyta</taxon>
        <taxon>Tracheophyta</taxon>
        <taxon>Spermatophyta</taxon>
        <taxon>Magnoliopsida</taxon>
        <taxon>Liliopsida</taxon>
        <taxon>Poales</taxon>
        <taxon>Poaceae</taxon>
        <taxon>PACMAD clade</taxon>
        <taxon>Panicoideae</taxon>
        <taxon>Panicodae</taxon>
        <taxon>Paniceae</taxon>
        <taxon>Panicinae</taxon>
        <taxon>Panicum</taxon>
        <taxon>Panicum sect. Hiantes</taxon>
    </lineage>
</organism>
<proteinExistence type="predicted"/>
<dbReference type="Proteomes" id="UP000823388">
    <property type="component" value="Chromosome 1N"/>
</dbReference>
<reference evidence="2 3" key="1">
    <citation type="submission" date="2020-05" db="EMBL/GenBank/DDBJ databases">
        <title>WGS assembly of Panicum virgatum.</title>
        <authorList>
            <person name="Lovell J.T."/>
            <person name="Jenkins J."/>
            <person name="Shu S."/>
            <person name="Juenger T.E."/>
            <person name="Schmutz J."/>
        </authorList>
    </citation>
    <scope>NUCLEOTIDE SEQUENCE [LARGE SCALE GENOMIC DNA]</scope>
    <source>
        <strain evidence="3">cv. AP13</strain>
    </source>
</reference>
<evidence type="ECO:0000313" key="3">
    <source>
        <dbReference type="Proteomes" id="UP000823388"/>
    </source>
</evidence>
<evidence type="ECO:0000256" key="1">
    <source>
        <dbReference type="SAM" id="MobiDB-lite"/>
    </source>
</evidence>
<dbReference type="PROSITE" id="PS51257">
    <property type="entry name" value="PROKAR_LIPOPROTEIN"/>
    <property type="match status" value="1"/>
</dbReference>
<protein>
    <submittedName>
        <fullName evidence="2">Uncharacterized protein</fullName>
    </submittedName>
</protein>
<dbReference type="EMBL" id="CM029038">
    <property type="protein sequence ID" value="KAG2648852.1"/>
    <property type="molecule type" value="Genomic_DNA"/>
</dbReference>
<evidence type="ECO:0000313" key="2">
    <source>
        <dbReference type="EMBL" id="KAG2648852.1"/>
    </source>
</evidence>